<name>A0A9D1CFH6_AQUAO</name>
<evidence type="ECO:0000256" key="1">
    <source>
        <dbReference type="ARBA" id="ARBA00022485"/>
    </source>
</evidence>
<dbReference type="InterPro" id="IPR017900">
    <property type="entry name" value="4Fe4S_Fe_S_CS"/>
</dbReference>
<evidence type="ECO:0000313" key="6">
    <source>
        <dbReference type="EMBL" id="HIP98152.1"/>
    </source>
</evidence>
<dbReference type="Gene3D" id="3.30.70.20">
    <property type="match status" value="2"/>
</dbReference>
<dbReference type="PROSITE" id="PS00198">
    <property type="entry name" value="4FE4S_FER_1"/>
    <property type="match status" value="2"/>
</dbReference>
<dbReference type="GO" id="GO:0046872">
    <property type="term" value="F:metal ion binding"/>
    <property type="evidence" value="ECO:0007669"/>
    <property type="project" value="UniProtKB-KW"/>
</dbReference>
<evidence type="ECO:0000259" key="5">
    <source>
        <dbReference type="PROSITE" id="PS51379"/>
    </source>
</evidence>
<comment type="caution">
    <text evidence="6">The sequence shown here is derived from an EMBL/GenBank/DDBJ whole genome shotgun (WGS) entry which is preliminary data.</text>
</comment>
<keyword evidence="1" id="KW-0004">4Fe-4S</keyword>
<keyword evidence="2" id="KW-0479">Metal-binding</keyword>
<dbReference type="PANTHER" id="PTHR24960">
    <property type="entry name" value="PHOTOSYSTEM I IRON-SULFUR CENTER-RELATED"/>
    <property type="match status" value="1"/>
</dbReference>
<reference evidence="6" key="1">
    <citation type="journal article" date="2020" name="ISME J.">
        <title>Gammaproteobacteria mediating utilization of methyl-, sulfur- and petroleum organic compounds in deep ocean hydrothermal plumes.</title>
        <authorList>
            <person name="Zhou Z."/>
            <person name="Liu Y."/>
            <person name="Pan J."/>
            <person name="Cron B.R."/>
            <person name="Toner B.M."/>
            <person name="Anantharaman K."/>
            <person name="Breier J.A."/>
            <person name="Dick G.J."/>
            <person name="Li M."/>
        </authorList>
    </citation>
    <scope>NUCLEOTIDE SEQUENCE</scope>
    <source>
        <strain evidence="6">SZUA-1501</strain>
    </source>
</reference>
<gene>
    <name evidence="6" type="ORF">EYH37_02135</name>
</gene>
<dbReference type="EMBL" id="DQVE01000022">
    <property type="protein sequence ID" value="HIP98152.1"/>
    <property type="molecule type" value="Genomic_DNA"/>
</dbReference>
<dbReference type="Pfam" id="PF00037">
    <property type="entry name" value="Fer4"/>
    <property type="match status" value="2"/>
</dbReference>
<keyword evidence="3" id="KW-0408">Iron</keyword>
<evidence type="ECO:0000313" key="7">
    <source>
        <dbReference type="Proteomes" id="UP000606463"/>
    </source>
</evidence>
<dbReference type="GO" id="GO:0051539">
    <property type="term" value="F:4 iron, 4 sulfur cluster binding"/>
    <property type="evidence" value="ECO:0007669"/>
    <property type="project" value="UniProtKB-KW"/>
</dbReference>
<keyword evidence="4" id="KW-0411">Iron-sulfur</keyword>
<feature type="domain" description="4Fe-4S ferredoxin-type" evidence="5">
    <location>
        <begin position="233"/>
        <end position="261"/>
    </location>
</feature>
<proteinExistence type="predicted"/>
<evidence type="ECO:0000256" key="3">
    <source>
        <dbReference type="ARBA" id="ARBA00023004"/>
    </source>
</evidence>
<dbReference type="InterPro" id="IPR017896">
    <property type="entry name" value="4Fe4S_Fe-S-bd"/>
</dbReference>
<dbReference type="Proteomes" id="UP000606463">
    <property type="component" value="Unassembled WGS sequence"/>
</dbReference>
<evidence type="ECO:0000256" key="2">
    <source>
        <dbReference type="ARBA" id="ARBA00022723"/>
    </source>
</evidence>
<feature type="domain" description="4Fe-4S ferredoxin-type" evidence="5">
    <location>
        <begin position="49"/>
        <end position="78"/>
    </location>
</feature>
<dbReference type="SUPFAM" id="SSF54862">
    <property type="entry name" value="4Fe-4S ferredoxins"/>
    <property type="match status" value="2"/>
</dbReference>
<sequence>MNGANLFLEFLSLFPLKVKGENCINSEGKVFCSRCKEVCPHLAIELENNNPKVDTQKCTVCGLCFSECPVNVFEIEIDLTEFYKDKTPLKVGCFLSDWELDVKVPCLGMLNEELLASLALHSGEVYLDTSKCSLCPQRDVYNYIKEYIERANLLLHYHRAEGEVKESTQPPERGEDGEFLKELFGEEETVRKPTLSKRINVPLWRQLFFENVKLLKAENLCYQPVKEERLRFAKPLFDPNRCQSSKVCSFWCPTRALSSDEGGTYFTQILCTDCGLCQEVCPNSALILEKSFIPRNNVMAGKIPIVRGVKKVCKNCGREFIATQGQEYCLYCRKDRQMEKLIKDFLFGDNNG</sequence>
<dbReference type="AlphaFoldDB" id="A0A9D1CFH6"/>
<accession>A0A9D1CFH6</accession>
<protein>
    <recommendedName>
        <fullName evidence="5">4Fe-4S ferredoxin-type domain-containing protein</fullName>
    </recommendedName>
</protein>
<dbReference type="PROSITE" id="PS51379">
    <property type="entry name" value="4FE4S_FER_2"/>
    <property type="match status" value="3"/>
</dbReference>
<dbReference type="InterPro" id="IPR050157">
    <property type="entry name" value="PSI_iron-sulfur_center"/>
</dbReference>
<evidence type="ECO:0000256" key="4">
    <source>
        <dbReference type="ARBA" id="ARBA00023014"/>
    </source>
</evidence>
<organism evidence="6 7">
    <name type="scientific">Aquifex aeolicus</name>
    <dbReference type="NCBI Taxonomy" id="63363"/>
    <lineage>
        <taxon>Bacteria</taxon>
        <taxon>Pseudomonadati</taxon>
        <taxon>Aquificota</taxon>
        <taxon>Aquificia</taxon>
        <taxon>Aquificales</taxon>
        <taxon>Aquificaceae</taxon>
        <taxon>Aquifex</taxon>
    </lineage>
</organism>
<dbReference type="PANTHER" id="PTHR24960:SF79">
    <property type="entry name" value="PHOTOSYSTEM I IRON-SULFUR CENTER"/>
    <property type="match status" value="1"/>
</dbReference>
<feature type="domain" description="4Fe-4S ferredoxin-type" evidence="5">
    <location>
        <begin position="262"/>
        <end position="291"/>
    </location>
</feature>